<evidence type="ECO:0000313" key="2">
    <source>
        <dbReference type="Proteomes" id="UP000295087"/>
    </source>
</evidence>
<proteinExistence type="predicted"/>
<comment type="caution">
    <text evidence="1">The sequence shown here is derived from an EMBL/GenBank/DDBJ whole genome shotgun (WGS) entry which is preliminary data.</text>
</comment>
<keyword evidence="2" id="KW-1185">Reference proteome</keyword>
<gene>
    <name evidence="1" type="ORF">DFR75_1012298</name>
</gene>
<reference evidence="1 2" key="1">
    <citation type="submission" date="2019-03" db="EMBL/GenBank/DDBJ databases">
        <title>Genomic Encyclopedia of Type Strains, Phase IV (KMG-IV): sequencing the most valuable type-strain genomes for metagenomic binning, comparative biology and taxonomic classification.</title>
        <authorList>
            <person name="Goeker M."/>
        </authorList>
    </citation>
    <scope>NUCLEOTIDE SEQUENCE [LARGE SCALE GENOMIC DNA]</scope>
    <source>
        <strain evidence="1 2">DSM 44496</strain>
    </source>
</reference>
<dbReference type="EMBL" id="SNXK01000001">
    <property type="protein sequence ID" value="TDP43177.1"/>
    <property type="molecule type" value="Genomic_DNA"/>
</dbReference>
<dbReference type="NCBIfam" id="TIGR04342">
    <property type="entry name" value="EXLDI"/>
    <property type="match status" value="1"/>
</dbReference>
<evidence type="ECO:0000313" key="1">
    <source>
        <dbReference type="EMBL" id="TDP43177.1"/>
    </source>
</evidence>
<dbReference type="Proteomes" id="UP000295087">
    <property type="component" value="Unassembled WGS sequence"/>
</dbReference>
<accession>A0A4R6PXL7</accession>
<sequence length="179" mass="20931">MYIEFMPNKTIYVSDDDLPVFQRAQELVGGNLSSTVVSALRKLIESEEGRVAGFDEVVLRVGRDGVRQVRFQGVLLGEWRDMTDKRTLHQQVYRSRKGKFVLATHTAKWKDYPSDDLGDLKDWKNWRRLLGIGEQATDWGDYEYEILDDLRDLKDRIPDNLYRKVEEVTAHPRIEDLDI</sequence>
<dbReference type="AlphaFoldDB" id="A0A4R6PXL7"/>
<organism evidence="1 2">
    <name type="scientific">Nocardia ignorata</name>
    <dbReference type="NCBI Taxonomy" id="145285"/>
    <lineage>
        <taxon>Bacteria</taxon>
        <taxon>Bacillati</taxon>
        <taxon>Actinomycetota</taxon>
        <taxon>Actinomycetes</taxon>
        <taxon>Mycobacteriales</taxon>
        <taxon>Nocardiaceae</taxon>
        <taxon>Nocardia</taxon>
    </lineage>
</organism>
<dbReference type="InterPro" id="IPR027580">
    <property type="entry name" value="EXLDI"/>
</dbReference>
<name>A0A4R6PXL7_NOCIG</name>
<protein>
    <submittedName>
        <fullName evidence="1">EXLDI family protein</fullName>
    </submittedName>
</protein>